<comment type="caution">
    <text evidence="2">The sequence shown here is derived from an EMBL/GenBank/DDBJ whole genome shotgun (WGS) entry which is preliminary data.</text>
</comment>
<protein>
    <recommendedName>
        <fullName evidence="4">F-box domain-containing protein</fullName>
    </recommendedName>
</protein>
<gene>
    <name evidence="2" type="ORF">B0T18DRAFT_444392</name>
</gene>
<feature type="region of interest" description="Disordered" evidence="1">
    <location>
        <begin position="24"/>
        <end position="144"/>
    </location>
</feature>
<evidence type="ECO:0000256" key="1">
    <source>
        <dbReference type="SAM" id="MobiDB-lite"/>
    </source>
</evidence>
<feature type="region of interest" description="Disordered" evidence="1">
    <location>
        <begin position="209"/>
        <end position="240"/>
    </location>
</feature>
<feature type="compositionally biased region" description="Basic residues" evidence="1">
    <location>
        <begin position="226"/>
        <end position="236"/>
    </location>
</feature>
<dbReference type="EMBL" id="JAUKUD010000002">
    <property type="protein sequence ID" value="KAK0752038.1"/>
    <property type="molecule type" value="Genomic_DNA"/>
</dbReference>
<organism evidence="2 3">
    <name type="scientific">Schizothecium vesticola</name>
    <dbReference type="NCBI Taxonomy" id="314040"/>
    <lineage>
        <taxon>Eukaryota</taxon>
        <taxon>Fungi</taxon>
        <taxon>Dikarya</taxon>
        <taxon>Ascomycota</taxon>
        <taxon>Pezizomycotina</taxon>
        <taxon>Sordariomycetes</taxon>
        <taxon>Sordariomycetidae</taxon>
        <taxon>Sordariales</taxon>
        <taxon>Schizotheciaceae</taxon>
        <taxon>Schizothecium</taxon>
    </lineage>
</organism>
<name>A0AA40KAH2_9PEZI</name>
<accession>A0AA40KAH2</accession>
<sequence length="644" mass="71510">MDCETDAYRGHKRKARVQEVIELVDSDSDDTTVPAVDRGHSSKKHKKTPSSAPPLRKRTTSYGRKRDEDCPDSVPIRPSMNYIVISDDDDDDDDDRTPVTPTPAQRTTTRVNGSGSKDRCRGPRTTNQARNLPVRPAQNGPQHPFQQDVQQAIKKVVHQPQYVDVLQQDVQKALQEELEKTAQDFLQRTQTQSSPPARDQLAARGVIAGTESHSPSATQNQLAARPKTKATPKKKSQSTCSSLPADYFCTIPTEVRENIFRHLLISNKPIQVSKIWTDVARAITRRTGRCRLSAQQRDEADDDTATTIDARILSVCRQAHQEGSRILYSENTFFYKLRDGDSVPFYALTPSSPACRRPARDTAGGRAQDWHTTWLASNKPGPINFGRYGPLLRRLRVELEPNRSTDEKYENLLVCALEALVSRPGIPISLHVLSLAISPSLSATGGPGGPRYLSTAPFFAPGHRAMKALQKITTNYLHLNLHVDLAGTTTHVLPPTTAGAAPQPFDPDDSDPDSDALRTRHLETTIDMRYTAWHMAAVPPSDAAGADLWARDALMPAKRAARGRRAETCLAQLRRRIEGACADPDEAIRRNWFDDVDDAEFLRMRSATGWVGTCEVEDADEIEDRVLVVRFGRDAAGRMVVVRT</sequence>
<dbReference type="AlphaFoldDB" id="A0AA40KAH2"/>
<reference evidence="2" key="1">
    <citation type="submission" date="2023-06" db="EMBL/GenBank/DDBJ databases">
        <title>Genome-scale phylogeny and comparative genomics of the fungal order Sordariales.</title>
        <authorList>
            <consortium name="Lawrence Berkeley National Laboratory"/>
            <person name="Hensen N."/>
            <person name="Bonometti L."/>
            <person name="Westerberg I."/>
            <person name="Brannstrom I.O."/>
            <person name="Guillou S."/>
            <person name="Cros-Aarteil S."/>
            <person name="Calhoun S."/>
            <person name="Haridas S."/>
            <person name="Kuo A."/>
            <person name="Mondo S."/>
            <person name="Pangilinan J."/>
            <person name="Riley R."/>
            <person name="LaButti K."/>
            <person name="Andreopoulos B."/>
            <person name="Lipzen A."/>
            <person name="Chen C."/>
            <person name="Yanf M."/>
            <person name="Daum C."/>
            <person name="Ng V."/>
            <person name="Clum A."/>
            <person name="Steindorff A."/>
            <person name="Ohm R."/>
            <person name="Martin F."/>
            <person name="Silar P."/>
            <person name="Natvig D."/>
            <person name="Lalanne C."/>
            <person name="Gautier V."/>
            <person name="Ament-velasquez S.L."/>
            <person name="Kruys A."/>
            <person name="Hutchinson M.I."/>
            <person name="Powell A.J."/>
            <person name="Barry K."/>
            <person name="Miller A.N."/>
            <person name="Grigoriev I.V."/>
            <person name="Debuchy R."/>
            <person name="Gladieux P."/>
            <person name="Thoren M.H."/>
            <person name="Johannesson H."/>
        </authorList>
    </citation>
    <scope>NUCLEOTIDE SEQUENCE</scope>
    <source>
        <strain evidence="2">SMH3187-1</strain>
    </source>
</reference>
<feature type="compositionally biased region" description="Polar residues" evidence="1">
    <location>
        <begin position="211"/>
        <end position="222"/>
    </location>
</feature>
<feature type="region of interest" description="Disordered" evidence="1">
    <location>
        <begin position="493"/>
        <end position="515"/>
    </location>
</feature>
<proteinExistence type="predicted"/>
<evidence type="ECO:0000313" key="3">
    <source>
        <dbReference type="Proteomes" id="UP001172155"/>
    </source>
</evidence>
<evidence type="ECO:0008006" key="4">
    <source>
        <dbReference type="Google" id="ProtNLM"/>
    </source>
</evidence>
<evidence type="ECO:0000313" key="2">
    <source>
        <dbReference type="EMBL" id="KAK0752038.1"/>
    </source>
</evidence>
<feature type="compositionally biased region" description="Acidic residues" evidence="1">
    <location>
        <begin position="86"/>
        <end position="95"/>
    </location>
</feature>
<dbReference type="Proteomes" id="UP001172155">
    <property type="component" value="Unassembled WGS sequence"/>
</dbReference>
<keyword evidence="3" id="KW-1185">Reference proteome</keyword>
<feature type="compositionally biased region" description="Polar residues" evidence="1">
    <location>
        <begin position="102"/>
        <end position="115"/>
    </location>
</feature>